<feature type="compositionally biased region" description="Basic and acidic residues" evidence="1">
    <location>
        <begin position="8"/>
        <end position="24"/>
    </location>
</feature>
<feature type="region of interest" description="Disordered" evidence="1">
    <location>
        <begin position="1"/>
        <end position="42"/>
    </location>
</feature>
<organism evidence="2 3">
    <name type="scientific">Kitasatospora griseola</name>
    <name type="common">Streptomyces griseolosporeus</name>
    <dbReference type="NCBI Taxonomy" id="2064"/>
    <lineage>
        <taxon>Bacteria</taxon>
        <taxon>Bacillati</taxon>
        <taxon>Actinomycetota</taxon>
        <taxon>Actinomycetes</taxon>
        <taxon>Kitasatosporales</taxon>
        <taxon>Streptomycetaceae</taxon>
        <taxon>Kitasatospora</taxon>
    </lineage>
</organism>
<comment type="caution">
    <text evidence="2">The sequence shown here is derived from an EMBL/GenBank/DDBJ whole genome shotgun (WGS) entry which is preliminary data.</text>
</comment>
<reference evidence="2 3" key="1">
    <citation type="submission" date="2015-02" db="EMBL/GenBank/DDBJ databases">
        <title>Draft genome sequence of Kitasatospora griseola MF730-N6, a bafilomycin, terpentecin and satosporin producer.</title>
        <authorList>
            <person name="Arens J.C."/>
            <person name="Haltli B."/>
            <person name="Kerr R.G."/>
        </authorList>
    </citation>
    <scope>NUCLEOTIDE SEQUENCE [LARGE SCALE GENOMIC DNA]</scope>
    <source>
        <strain evidence="2 3">MF730-N6</strain>
    </source>
</reference>
<gene>
    <name evidence="2" type="ORF">TR51_10645</name>
</gene>
<evidence type="ECO:0000313" key="3">
    <source>
        <dbReference type="Proteomes" id="UP000032066"/>
    </source>
</evidence>
<proteinExistence type="predicted"/>
<evidence type="ECO:0000256" key="1">
    <source>
        <dbReference type="SAM" id="MobiDB-lite"/>
    </source>
</evidence>
<accession>A0A0D0NZN7</accession>
<dbReference type="AlphaFoldDB" id="A0A0D0NZN7"/>
<evidence type="ECO:0000313" key="2">
    <source>
        <dbReference type="EMBL" id="KIQ64666.1"/>
    </source>
</evidence>
<protein>
    <submittedName>
        <fullName evidence="2">Uncharacterized protein</fullName>
    </submittedName>
</protein>
<name>A0A0D0NZN7_KITGR</name>
<dbReference type="Proteomes" id="UP000032066">
    <property type="component" value="Unassembled WGS sequence"/>
</dbReference>
<dbReference type="EMBL" id="JXZB01000002">
    <property type="protein sequence ID" value="KIQ64666.1"/>
    <property type="molecule type" value="Genomic_DNA"/>
</dbReference>
<sequence>MNSGPAEQRADQEDYIRGGGHDQETAEAAHAALASSRGIDEDRSLRGTWRGAVGRGTWRLLDQATERHRVLGQGIGVTGHR</sequence>
<keyword evidence="3" id="KW-1185">Reference proteome</keyword>
<dbReference type="PATRIC" id="fig|2064.6.peg.2277"/>